<proteinExistence type="predicted"/>
<keyword evidence="2" id="KW-1185">Reference proteome</keyword>
<comment type="caution">
    <text evidence="1">The sequence shown here is derived from an EMBL/GenBank/DDBJ whole genome shotgun (WGS) entry which is preliminary data.</text>
</comment>
<dbReference type="RefSeq" id="WP_023656718.1">
    <property type="nucleotide sequence ID" value="NZ_CAHS01000022.1"/>
</dbReference>
<reference evidence="1 2" key="1">
    <citation type="journal article" date="2013" name="Syst. Appl. Microbiol.">
        <title>Phylogenetic position and virulence apparatus of the pear flower necrosis pathogen Erwinia piriflorinigrans CFBP 5888T as assessed by comparative genomics.</title>
        <authorList>
            <person name="Smits T.H."/>
            <person name="Rezzonico F."/>
            <person name="Lopez M.M."/>
            <person name="Blom J."/>
            <person name="Goesmann A."/>
            <person name="Frey J.E."/>
            <person name="Duffy B."/>
        </authorList>
    </citation>
    <scope>NUCLEOTIDE SEQUENCE [LARGE SCALE GENOMIC DNA]</scope>
    <source>
        <strain evidence="2">CFBP5888</strain>
    </source>
</reference>
<gene>
    <name evidence="1" type="ORF">EPIR_3627</name>
</gene>
<accession>V5ZCM3</accession>
<name>V5ZCM3_9GAMM</name>
<evidence type="ECO:0000313" key="1">
    <source>
        <dbReference type="EMBL" id="CCG88990.1"/>
    </source>
</evidence>
<organism evidence="1 2">
    <name type="scientific">Erwinia piriflorinigrans CFBP 5888</name>
    <dbReference type="NCBI Taxonomy" id="1161919"/>
    <lineage>
        <taxon>Bacteria</taxon>
        <taxon>Pseudomonadati</taxon>
        <taxon>Pseudomonadota</taxon>
        <taxon>Gammaproteobacteria</taxon>
        <taxon>Enterobacterales</taxon>
        <taxon>Erwiniaceae</taxon>
        <taxon>Erwinia</taxon>
    </lineage>
</organism>
<protein>
    <submittedName>
        <fullName evidence="1">Uncharacterized protein</fullName>
    </submittedName>
</protein>
<sequence>MSAVWAAVLQLLPGKTALSESGLAALYQYQDEISLARLSNNDFIGFMRGFDKDVIYQGIKS</sequence>
<evidence type="ECO:0000313" key="2">
    <source>
        <dbReference type="Proteomes" id="UP000018217"/>
    </source>
</evidence>
<dbReference type="EMBL" id="CAHS01000022">
    <property type="protein sequence ID" value="CCG88990.1"/>
    <property type="molecule type" value="Genomic_DNA"/>
</dbReference>
<dbReference type="Proteomes" id="UP000018217">
    <property type="component" value="Unassembled WGS sequence"/>
</dbReference>
<dbReference type="OrthoDB" id="6513222at2"/>
<dbReference type="AlphaFoldDB" id="V5ZCM3"/>